<evidence type="ECO:0000313" key="1">
    <source>
        <dbReference type="EMBL" id="GID56488.1"/>
    </source>
</evidence>
<name>A0ABQ3XD93_9ACTN</name>
<keyword evidence="2" id="KW-1185">Reference proteome</keyword>
<dbReference type="InterPro" id="IPR044855">
    <property type="entry name" value="CoA-Trfase_III_dom3_sf"/>
</dbReference>
<dbReference type="Gene3D" id="3.30.1540.10">
    <property type="entry name" value="formyl-coa transferase, domain 3"/>
    <property type="match status" value="1"/>
</dbReference>
<evidence type="ECO:0000313" key="2">
    <source>
        <dbReference type="Proteomes" id="UP000612282"/>
    </source>
</evidence>
<dbReference type="InterPro" id="IPR003673">
    <property type="entry name" value="CoA-Trfase_fam_III"/>
</dbReference>
<protein>
    <submittedName>
        <fullName evidence="1">CoA transferase</fullName>
    </submittedName>
</protein>
<dbReference type="InterPro" id="IPR050509">
    <property type="entry name" value="CoA-transferase_III"/>
</dbReference>
<dbReference type="Gene3D" id="3.40.50.10540">
    <property type="entry name" value="Crotonobetainyl-coa:carnitine coa-transferase, domain 1"/>
    <property type="match status" value="1"/>
</dbReference>
<dbReference type="EMBL" id="BOMG01000057">
    <property type="protein sequence ID" value="GID56488.1"/>
    <property type="molecule type" value="Genomic_DNA"/>
</dbReference>
<gene>
    <name evidence="1" type="primary">mcr</name>
    <name evidence="1" type="ORF">Aco03nite_048920</name>
</gene>
<dbReference type="PANTHER" id="PTHR48228">
    <property type="entry name" value="SUCCINYL-COA--D-CITRAMALATE COA-TRANSFERASE"/>
    <property type="match status" value="1"/>
</dbReference>
<dbReference type="Gene3D" id="3.30.60.110">
    <property type="match status" value="1"/>
</dbReference>
<dbReference type="Proteomes" id="UP000612282">
    <property type="component" value="Unassembled WGS sequence"/>
</dbReference>
<proteinExistence type="predicted"/>
<dbReference type="InterPro" id="IPR023606">
    <property type="entry name" value="CoA-Trfase_III_dom_1_sf"/>
</dbReference>
<dbReference type="RefSeq" id="WP_275415891.1">
    <property type="nucleotide sequence ID" value="NZ_BOMG01000057.1"/>
</dbReference>
<sequence>MPSEGPLAGIKVVELAGLAPAPFGCMILADLGADVVLVDRPGGTGPVGPLQRGRRRVTLDLKKNPEELLALIAEADVLVEGYRPGVAERLGFGPDDCEKINPRLVYARMTGWGQSGPLAKAAGHDIDYIAISGALEPIGRPGERPHAPINLLGDFAGGGMLLAVGVLAALLERTTSGRGQVVDAAMVDGSSLLMTFLHGFAADGKWPGSRGENLLDGGAPFYDTYEASDGRFLAVGALEPQFYAALLKGLALDDDPTLPAQFDTAAWPELRRRFEDRFKSRPRDEWAAIFEPMDACVTPVLSPTEAPTHPHNRAREAFIEVDGVTQPAPAPRFTRTKTNEPKPLRPATVAEILTTWQ</sequence>
<dbReference type="PANTHER" id="PTHR48228:SF5">
    <property type="entry name" value="ALPHA-METHYLACYL-COA RACEMASE"/>
    <property type="match status" value="1"/>
</dbReference>
<dbReference type="GO" id="GO:0016740">
    <property type="term" value="F:transferase activity"/>
    <property type="evidence" value="ECO:0007669"/>
    <property type="project" value="UniProtKB-KW"/>
</dbReference>
<accession>A0ABQ3XD93</accession>
<dbReference type="Pfam" id="PF02515">
    <property type="entry name" value="CoA_transf_3"/>
    <property type="match status" value="1"/>
</dbReference>
<keyword evidence="1" id="KW-0808">Transferase</keyword>
<organism evidence="1 2">
    <name type="scientific">Actinoplanes couchii</name>
    <dbReference type="NCBI Taxonomy" id="403638"/>
    <lineage>
        <taxon>Bacteria</taxon>
        <taxon>Bacillati</taxon>
        <taxon>Actinomycetota</taxon>
        <taxon>Actinomycetes</taxon>
        <taxon>Micromonosporales</taxon>
        <taxon>Micromonosporaceae</taxon>
        <taxon>Actinoplanes</taxon>
    </lineage>
</organism>
<dbReference type="SUPFAM" id="SSF89796">
    <property type="entry name" value="CoA-transferase family III (CaiB/BaiF)"/>
    <property type="match status" value="1"/>
</dbReference>
<reference evidence="1 2" key="1">
    <citation type="submission" date="2021-01" db="EMBL/GenBank/DDBJ databases">
        <title>Whole genome shotgun sequence of Actinoplanes couchii NBRC 106145.</title>
        <authorList>
            <person name="Komaki H."/>
            <person name="Tamura T."/>
        </authorList>
    </citation>
    <scope>NUCLEOTIDE SEQUENCE [LARGE SCALE GENOMIC DNA]</scope>
    <source>
        <strain evidence="1 2">NBRC 106145</strain>
    </source>
</reference>
<comment type="caution">
    <text evidence="1">The sequence shown here is derived from an EMBL/GenBank/DDBJ whole genome shotgun (WGS) entry which is preliminary data.</text>
</comment>